<reference evidence="6" key="1">
    <citation type="submission" date="2005-07" db="EMBL/GenBank/DDBJ databases">
        <title>Complete sequence of Thermobifida fusca YX.</title>
        <authorList>
            <consortium name="US DOE Joint Genome Institute"/>
            <person name="Copeland A."/>
            <person name="Lucas S."/>
            <person name="Lapidus A."/>
            <person name="Barry K."/>
            <person name="Detter J.C."/>
            <person name="Glavina T."/>
            <person name="Hammon N."/>
            <person name="Israni S."/>
            <person name="Pitluck S."/>
            <person name="Di Bartolo G."/>
            <person name="Chain P."/>
            <person name="Schmutz J."/>
            <person name="Larimer F."/>
            <person name="Land M."/>
            <person name="Lykidis A."/>
            <person name="Richardson P."/>
        </authorList>
    </citation>
    <scope>NUCLEOTIDE SEQUENCE</scope>
    <source>
        <strain evidence="6">YX</strain>
    </source>
</reference>
<evidence type="ECO:0000313" key="6">
    <source>
        <dbReference type="EMBL" id="AAZ56074.1"/>
    </source>
</evidence>
<sequence length="162" mass="17135">MAVNPPPLNGAIVHLGSLPASHDSVVVLLVSGRHLVMVRHRDRAWEFPGGHAEPGEDIEATARREAWEEAGAELAGLRAVGYYVLPNGHTTVVTCAQAAALHPLTGEHETMEVRAFDTLPSDLSFTDGLYAYLLTELGLLNGPDTPRSDPGEAPPAAGTTTL</sequence>
<dbReference type="InterPro" id="IPR020084">
    <property type="entry name" value="NUDIX_hydrolase_CS"/>
</dbReference>
<dbReference type="PROSITE" id="PS00893">
    <property type="entry name" value="NUDIX_BOX"/>
    <property type="match status" value="1"/>
</dbReference>
<evidence type="ECO:0000259" key="5">
    <source>
        <dbReference type="PROSITE" id="PS51462"/>
    </source>
</evidence>
<feature type="region of interest" description="Disordered" evidence="4">
    <location>
        <begin position="142"/>
        <end position="162"/>
    </location>
</feature>
<evidence type="ECO:0000256" key="3">
    <source>
        <dbReference type="RuleBase" id="RU003476"/>
    </source>
</evidence>
<dbReference type="KEGG" id="tfu:Tfu_2041"/>
<dbReference type="RefSeq" id="WP_011292464.1">
    <property type="nucleotide sequence ID" value="NC_007333.1"/>
</dbReference>
<dbReference type="EC" id="3.6.1.-" evidence="6"/>
<evidence type="ECO:0000256" key="4">
    <source>
        <dbReference type="SAM" id="MobiDB-lite"/>
    </source>
</evidence>
<dbReference type="PROSITE" id="PS51462">
    <property type="entry name" value="NUDIX"/>
    <property type="match status" value="1"/>
</dbReference>
<dbReference type="eggNOG" id="COG0494">
    <property type="taxonomic scope" value="Bacteria"/>
</dbReference>
<dbReference type="InterPro" id="IPR000086">
    <property type="entry name" value="NUDIX_hydrolase_dom"/>
</dbReference>
<accession>Q47N95</accession>
<dbReference type="EMBL" id="CP000088">
    <property type="protein sequence ID" value="AAZ56074.1"/>
    <property type="molecule type" value="Genomic_DNA"/>
</dbReference>
<dbReference type="Gene3D" id="3.90.79.10">
    <property type="entry name" value="Nucleoside Triphosphate Pyrophosphohydrolase"/>
    <property type="match status" value="1"/>
</dbReference>
<keyword evidence="2 3" id="KW-0378">Hydrolase</keyword>
<evidence type="ECO:0000256" key="1">
    <source>
        <dbReference type="ARBA" id="ARBA00005582"/>
    </source>
</evidence>
<dbReference type="SMR" id="Q47N95"/>
<evidence type="ECO:0000256" key="2">
    <source>
        <dbReference type="ARBA" id="ARBA00022801"/>
    </source>
</evidence>
<protein>
    <submittedName>
        <fullName evidence="6">8-oxo-dGTPase</fullName>
        <ecNumber evidence="6">3.6.1.-</ecNumber>
    </submittedName>
</protein>
<feature type="domain" description="Nudix hydrolase" evidence="5">
    <location>
        <begin position="20"/>
        <end position="136"/>
    </location>
</feature>
<dbReference type="AlphaFoldDB" id="Q47N95"/>
<dbReference type="PANTHER" id="PTHR43736:SF1">
    <property type="entry name" value="DIHYDRONEOPTERIN TRIPHOSPHATE DIPHOSPHATASE"/>
    <property type="match status" value="1"/>
</dbReference>
<comment type="similarity">
    <text evidence="1 3">Belongs to the Nudix hydrolase family.</text>
</comment>
<dbReference type="GO" id="GO:0016787">
    <property type="term" value="F:hydrolase activity"/>
    <property type="evidence" value="ECO:0007669"/>
    <property type="project" value="UniProtKB-KW"/>
</dbReference>
<dbReference type="HOGENOM" id="CLU_138599_0_0_11"/>
<dbReference type="PANTHER" id="PTHR43736">
    <property type="entry name" value="ADP-RIBOSE PYROPHOSPHATASE"/>
    <property type="match status" value="1"/>
</dbReference>
<dbReference type="SUPFAM" id="SSF55811">
    <property type="entry name" value="Nudix"/>
    <property type="match status" value="1"/>
</dbReference>
<dbReference type="Pfam" id="PF00293">
    <property type="entry name" value="NUDIX"/>
    <property type="match status" value="1"/>
</dbReference>
<organism evidence="6">
    <name type="scientific">Thermobifida fusca (strain YX)</name>
    <dbReference type="NCBI Taxonomy" id="269800"/>
    <lineage>
        <taxon>Bacteria</taxon>
        <taxon>Bacillati</taxon>
        <taxon>Actinomycetota</taxon>
        <taxon>Actinomycetes</taxon>
        <taxon>Streptosporangiales</taxon>
        <taxon>Nocardiopsidaceae</taxon>
        <taxon>Thermobifida</taxon>
    </lineage>
</organism>
<dbReference type="InterPro" id="IPR020476">
    <property type="entry name" value="Nudix_hydrolase"/>
</dbReference>
<dbReference type="InterPro" id="IPR015797">
    <property type="entry name" value="NUDIX_hydrolase-like_dom_sf"/>
</dbReference>
<dbReference type="STRING" id="269800.Tfu_2041"/>
<dbReference type="PRINTS" id="PR00502">
    <property type="entry name" value="NUDIXFAMILY"/>
</dbReference>
<name>Q47N95_THEFY</name>
<gene>
    <name evidence="6" type="ordered locus">Tfu_2041</name>
</gene>
<proteinExistence type="inferred from homology"/>